<proteinExistence type="predicted"/>
<evidence type="ECO:0000313" key="1">
    <source>
        <dbReference type="EMBL" id="BAU55987.1"/>
    </source>
</evidence>
<dbReference type="OrthoDB" id="795612at2"/>
<name>A0A0X8X5D2_9SPHI</name>
<dbReference type="KEGG" id="mgot:MgSA37_04179"/>
<evidence type="ECO:0000313" key="2">
    <source>
        <dbReference type="Proteomes" id="UP000218263"/>
    </source>
</evidence>
<keyword evidence="2" id="KW-1185">Reference proteome</keyword>
<reference evidence="1 2" key="1">
    <citation type="submission" date="2015-12" db="EMBL/GenBank/DDBJ databases">
        <title>Genome sequence of Mucilaginibacter gotjawali.</title>
        <authorList>
            <person name="Lee J.S."/>
            <person name="Lee K.C."/>
            <person name="Kim K.K."/>
            <person name="Lee B.W."/>
        </authorList>
    </citation>
    <scope>NUCLEOTIDE SEQUENCE [LARGE SCALE GENOMIC DNA]</scope>
    <source>
        <strain evidence="1 2">SA3-7</strain>
    </source>
</reference>
<accession>A0A0X8X5D2</accession>
<dbReference type="InterPro" id="IPR011043">
    <property type="entry name" value="Gal_Oxase/kelch_b-propeller"/>
</dbReference>
<gene>
    <name evidence="1" type="ORF">MgSA37_04179</name>
</gene>
<dbReference type="SUPFAM" id="SSF50965">
    <property type="entry name" value="Galactose oxidase, central domain"/>
    <property type="match status" value="1"/>
</dbReference>
<dbReference type="Proteomes" id="UP000218263">
    <property type="component" value="Chromosome"/>
</dbReference>
<dbReference type="AlphaFoldDB" id="A0A0X8X5D2"/>
<sequence>MKKTTLTLLIALITFSCFSQSFPKKQTLIPLSNVNGVPFYKEQDMNDWVIDGFEIDNDGTFYFLGGDKVDCLAVFSGTKQIVRKTYKEWPGRQLYFYKNNLYTFGGEKKNQNLIKVLNPSTGLIIKTYCNIPDKHIDQYFFTDSSIIIGAMGDTAMWYERYSLSGKFIGKSPNEYGVPSFIIPENGKFSSCEFLGKWNDNYVFWGNSDLNAPHQLYLVDNKGKILAKRIIPKGLTGKGYFEESDEDRKVRNGSFFVLGRKGNDALITEIPLASFFGK</sequence>
<protein>
    <submittedName>
        <fullName evidence="1">Uncharacterized protein</fullName>
    </submittedName>
</protein>
<organism evidence="1 2">
    <name type="scientific">Mucilaginibacter gotjawali</name>
    <dbReference type="NCBI Taxonomy" id="1550579"/>
    <lineage>
        <taxon>Bacteria</taxon>
        <taxon>Pseudomonadati</taxon>
        <taxon>Bacteroidota</taxon>
        <taxon>Sphingobacteriia</taxon>
        <taxon>Sphingobacteriales</taxon>
        <taxon>Sphingobacteriaceae</taxon>
        <taxon>Mucilaginibacter</taxon>
    </lineage>
</organism>
<dbReference type="EMBL" id="AP017313">
    <property type="protein sequence ID" value="BAU55987.1"/>
    <property type="molecule type" value="Genomic_DNA"/>
</dbReference>
<dbReference type="PROSITE" id="PS51257">
    <property type="entry name" value="PROKAR_LIPOPROTEIN"/>
    <property type="match status" value="1"/>
</dbReference>
<dbReference type="RefSeq" id="WP_096354520.1">
    <property type="nucleotide sequence ID" value="NZ_AP017313.1"/>
</dbReference>